<protein>
    <submittedName>
        <fullName evidence="2">Protein RnfH</fullName>
    </submittedName>
</protein>
<reference evidence="2 3" key="1">
    <citation type="submission" date="2014-11" db="EMBL/GenBank/DDBJ databases">
        <title>Genome of a novel goose pathogen.</title>
        <authorList>
            <person name="Hansen C.M."/>
            <person name="Hueffer K."/>
            <person name="Choi S.C."/>
        </authorList>
    </citation>
    <scope>NUCLEOTIDE SEQUENCE [LARGE SCALE GENOMIC DNA]</scope>
    <source>
        <strain evidence="2 3">KH1503</strain>
    </source>
</reference>
<sequence>MVNIEISYGTAAKQILLTMKVAEGATARKAVLSSAVKQQFP</sequence>
<comment type="caution">
    <text evidence="2">The sequence shown here is derived from an EMBL/GenBank/DDBJ whole genome shotgun (WGS) entry which is preliminary data.</text>
</comment>
<comment type="similarity">
    <text evidence="1">Belongs to the UPF0125 (RnfH) family.</text>
</comment>
<keyword evidence="3" id="KW-1185">Reference proteome</keyword>
<dbReference type="EMBL" id="JTDO01000272">
    <property type="protein sequence ID" value="KLT71807.1"/>
    <property type="molecule type" value="Genomic_DNA"/>
</dbReference>
<dbReference type="Gene3D" id="3.10.20.280">
    <property type="entry name" value="RnfH-like"/>
    <property type="match status" value="1"/>
</dbReference>
<dbReference type="Proteomes" id="UP000036027">
    <property type="component" value="Unassembled WGS sequence"/>
</dbReference>
<dbReference type="SUPFAM" id="SSF54285">
    <property type="entry name" value="MoaD/ThiS"/>
    <property type="match status" value="1"/>
</dbReference>
<dbReference type="AlphaFoldDB" id="A0A0J0YNT3"/>
<dbReference type="RefSeq" id="WP_047762102.1">
    <property type="nucleotide sequence ID" value="NZ_JTDO01000272.1"/>
</dbReference>
<gene>
    <name evidence="2" type="ORF">PL75_11660</name>
</gene>
<organism evidence="2 3">
    <name type="scientific">Neisseria arctica</name>
    <dbReference type="NCBI Taxonomy" id="1470200"/>
    <lineage>
        <taxon>Bacteria</taxon>
        <taxon>Pseudomonadati</taxon>
        <taxon>Pseudomonadota</taxon>
        <taxon>Betaproteobacteria</taxon>
        <taxon>Neisseriales</taxon>
        <taxon>Neisseriaceae</taxon>
        <taxon>Neisseria</taxon>
    </lineage>
</organism>
<dbReference type="InterPro" id="IPR037021">
    <property type="entry name" value="RnfH_sf"/>
</dbReference>
<evidence type="ECO:0000313" key="2">
    <source>
        <dbReference type="EMBL" id="KLT71807.1"/>
    </source>
</evidence>
<feature type="non-terminal residue" evidence="2">
    <location>
        <position position="41"/>
    </location>
</feature>
<accession>A0A0J0YNT3</accession>
<dbReference type="Pfam" id="PF03658">
    <property type="entry name" value="Ub-RnfH"/>
    <property type="match status" value="1"/>
</dbReference>
<proteinExistence type="inferred from homology"/>
<dbReference type="InterPro" id="IPR016155">
    <property type="entry name" value="Mopterin_synth/thiamin_S_b"/>
</dbReference>
<dbReference type="InterPro" id="IPR005346">
    <property type="entry name" value="RnfH"/>
</dbReference>
<name>A0A0J0YNT3_9NEIS</name>
<evidence type="ECO:0000256" key="1">
    <source>
        <dbReference type="ARBA" id="ARBA00010645"/>
    </source>
</evidence>
<evidence type="ECO:0000313" key="3">
    <source>
        <dbReference type="Proteomes" id="UP000036027"/>
    </source>
</evidence>